<sequence length="246" mass="27016">MPGVVALIPARGGSKRVPGKNIRLLGGHPLLAYSILAARASGVFSDVVLSTDSAEYAEVGQRYGASVPFMRPVEFAGDLSPDIEWVRFTLSRLGEQGACPDCFSILRPTSPFRTPQTIRRAWEQFVAEEGADSLRAIEPCAQHPGKMWVLRGRRMLPLLPLGESDRPWHSCQYQALPMVYVQNASLEMAWSRVPLEGGTIAGEAVVPFLTQGYEGFDINRPEDWERAERLLAEGQVSLPHMPSASA</sequence>
<protein>
    <submittedName>
        <fullName evidence="1">N-acylneuraminate cytidylyltransferase</fullName>
    </submittedName>
</protein>
<dbReference type="GO" id="GO:0008781">
    <property type="term" value="F:N-acylneuraminate cytidylyltransferase activity"/>
    <property type="evidence" value="ECO:0007669"/>
    <property type="project" value="TreeGrafter"/>
</dbReference>
<dbReference type="InterPro" id="IPR050793">
    <property type="entry name" value="CMP-NeuNAc_synthase"/>
</dbReference>
<organism evidence="1 2">
    <name type="scientific">Humidesulfovibrio mexicanus</name>
    <dbReference type="NCBI Taxonomy" id="147047"/>
    <lineage>
        <taxon>Bacteria</taxon>
        <taxon>Pseudomonadati</taxon>
        <taxon>Thermodesulfobacteriota</taxon>
        <taxon>Desulfovibrionia</taxon>
        <taxon>Desulfovibrionales</taxon>
        <taxon>Desulfovibrionaceae</taxon>
        <taxon>Humidesulfovibrio</taxon>
    </lineage>
</organism>
<dbReference type="CDD" id="cd02513">
    <property type="entry name" value="CMP-NeuAc_Synthase"/>
    <property type="match status" value="1"/>
</dbReference>
<dbReference type="InterPro" id="IPR029044">
    <property type="entry name" value="Nucleotide-diphossugar_trans"/>
</dbReference>
<dbReference type="Pfam" id="PF02348">
    <property type="entry name" value="CTP_transf_3"/>
    <property type="match status" value="1"/>
</dbReference>
<dbReference type="EMBL" id="FZOC01000001">
    <property type="protein sequence ID" value="SNR66786.1"/>
    <property type="molecule type" value="Genomic_DNA"/>
</dbReference>
<evidence type="ECO:0000313" key="1">
    <source>
        <dbReference type="EMBL" id="SNR66786.1"/>
    </source>
</evidence>
<dbReference type="PANTHER" id="PTHR21485:SF6">
    <property type="entry name" value="N-ACYLNEURAMINATE CYTIDYLYLTRANSFERASE-RELATED"/>
    <property type="match status" value="1"/>
</dbReference>
<dbReference type="Gene3D" id="3.90.550.10">
    <property type="entry name" value="Spore Coat Polysaccharide Biosynthesis Protein SpsA, Chain A"/>
    <property type="match status" value="1"/>
</dbReference>
<dbReference type="OrthoDB" id="9805604at2"/>
<keyword evidence="1" id="KW-0808">Transferase</keyword>
<dbReference type="RefSeq" id="WP_089271800.1">
    <property type="nucleotide sequence ID" value="NZ_FZOC01000001.1"/>
</dbReference>
<evidence type="ECO:0000313" key="2">
    <source>
        <dbReference type="Proteomes" id="UP000198324"/>
    </source>
</evidence>
<accession>A0A238Y688</accession>
<dbReference type="PANTHER" id="PTHR21485">
    <property type="entry name" value="HAD SUPERFAMILY MEMBERS CMAS AND KDSC"/>
    <property type="match status" value="1"/>
</dbReference>
<reference evidence="1 2" key="1">
    <citation type="submission" date="2017-06" db="EMBL/GenBank/DDBJ databases">
        <authorList>
            <person name="Kim H.J."/>
            <person name="Triplett B.A."/>
        </authorList>
    </citation>
    <scope>NUCLEOTIDE SEQUENCE [LARGE SCALE GENOMIC DNA]</scope>
    <source>
        <strain evidence="1 2">DSM 13116</strain>
    </source>
</reference>
<dbReference type="InterPro" id="IPR003329">
    <property type="entry name" value="Cytidylyl_trans"/>
</dbReference>
<dbReference type="AlphaFoldDB" id="A0A238Y688"/>
<proteinExistence type="predicted"/>
<name>A0A238Y688_9BACT</name>
<dbReference type="SUPFAM" id="SSF53448">
    <property type="entry name" value="Nucleotide-diphospho-sugar transferases"/>
    <property type="match status" value="1"/>
</dbReference>
<keyword evidence="2" id="KW-1185">Reference proteome</keyword>
<keyword evidence="1" id="KW-0548">Nucleotidyltransferase</keyword>
<dbReference type="Proteomes" id="UP000198324">
    <property type="component" value="Unassembled WGS sequence"/>
</dbReference>
<gene>
    <name evidence="1" type="ORF">SAMN04488503_0739</name>
</gene>